<proteinExistence type="inferred from homology"/>
<dbReference type="InterPro" id="IPR050858">
    <property type="entry name" value="Mal-CoA-ACP_Trans/PKS_FabD"/>
</dbReference>
<dbReference type="GO" id="GO:0006633">
    <property type="term" value="P:fatty acid biosynthetic process"/>
    <property type="evidence" value="ECO:0007669"/>
    <property type="project" value="TreeGrafter"/>
</dbReference>
<evidence type="ECO:0000313" key="10">
    <source>
        <dbReference type="EMBL" id="RMI20929.1"/>
    </source>
</evidence>
<dbReference type="InterPro" id="IPR024925">
    <property type="entry name" value="Malonyl_CoA-ACP_transAc"/>
</dbReference>
<dbReference type="EMBL" id="RAQU01000023">
    <property type="protein sequence ID" value="RKK05103.1"/>
    <property type="molecule type" value="Genomic_DNA"/>
</dbReference>
<reference evidence="9 12" key="1">
    <citation type="submission" date="2018-09" db="EMBL/GenBank/DDBJ databases">
        <title>Roseomonas sp. nov., isolated from feces of Tibetan antelopes in the Qinghai-Tibet plateau, China.</title>
        <authorList>
            <person name="Tian Z."/>
        </authorList>
    </citation>
    <scope>NUCLEOTIDE SEQUENCE [LARGE SCALE GENOMIC DNA]</scope>
    <source>
        <strain evidence="10 11">Z23</strain>
        <strain evidence="9 12">Z24</strain>
    </source>
</reference>
<comment type="caution">
    <text evidence="9">The sequence shown here is derived from an EMBL/GenBank/DDBJ whole genome shotgun (WGS) entry which is preliminary data.</text>
</comment>
<dbReference type="EC" id="2.3.1.39" evidence="1 6"/>
<dbReference type="Proteomes" id="UP000274097">
    <property type="component" value="Unassembled WGS sequence"/>
</dbReference>
<evidence type="ECO:0000313" key="9">
    <source>
        <dbReference type="EMBL" id="RKK05103.1"/>
    </source>
</evidence>
<dbReference type="OrthoDB" id="9808564at2"/>
<comment type="similarity">
    <text evidence="6">Belongs to the fabD family.</text>
</comment>
<dbReference type="InterPro" id="IPR016035">
    <property type="entry name" value="Acyl_Trfase/lysoPLipase"/>
</dbReference>
<evidence type="ECO:0000256" key="4">
    <source>
        <dbReference type="ARBA" id="ARBA00023315"/>
    </source>
</evidence>
<keyword evidence="4 6" id="KW-0012">Acyltransferase</keyword>
<dbReference type="InParanoid" id="A0A3A9JJZ4"/>
<feature type="domain" description="Malonyl-CoA:ACP transacylase (MAT)" evidence="8">
    <location>
        <begin position="6"/>
        <end position="310"/>
    </location>
</feature>
<dbReference type="NCBIfam" id="TIGR00128">
    <property type="entry name" value="fabD"/>
    <property type="match status" value="1"/>
</dbReference>
<name>A0A3A9JJZ4_9PROT</name>
<dbReference type="Gene3D" id="3.30.70.250">
    <property type="entry name" value="Malonyl-CoA ACP transacylase, ACP-binding"/>
    <property type="match status" value="1"/>
</dbReference>
<dbReference type="SMART" id="SM00827">
    <property type="entry name" value="PKS_AT"/>
    <property type="match status" value="1"/>
</dbReference>
<organism evidence="9 12">
    <name type="scientific">Teichococcus wenyumeiae</name>
    <dbReference type="NCBI Taxonomy" id="2478470"/>
    <lineage>
        <taxon>Bacteria</taxon>
        <taxon>Pseudomonadati</taxon>
        <taxon>Pseudomonadota</taxon>
        <taxon>Alphaproteobacteria</taxon>
        <taxon>Acetobacterales</taxon>
        <taxon>Roseomonadaceae</taxon>
        <taxon>Roseomonas</taxon>
    </lineage>
</organism>
<dbReference type="SUPFAM" id="SSF55048">
    <property type="entry name" value="Probable ACP-binding domain of malonyl-CoA ACP transacylase"/>
    <property type="match status" value="1"/>
</dbReference>
<feature type="active site" evidence="7">
    <location>
        <position position="95"/>
    </location>
</feature>
<dbReference type="PANTHER" id="PTHR42681">
    <property type="entry name" value="MALONYL-COA-ACYL CARRIER PROTEIN TRANSACYLASE, MITOCHONDRIAL"/>
    <property type="match status" value="1"/>
</dbReference>
<evidence type="ECO:0000259" key="8">
    <source>
        <dbReference type="SMART" id="SM00827"/>
    </source>
</evidence>
<dbReference type="GO" id="GO:0005829">
    <property type="term" value="C:cytosol"/>
    <property type="evidence" value="ECO:0007669"/>
    <property type="project" value="TreeGrafter"/>
</dbReference>
<dbReference type="Proteomes" id="UP000278036">
    <property type="component" value="Unassembled WGS sequence"/>
</dbReference>
<dbReference type="EMBL" id="RFLX01000009">
    <property type="protein sequence ID" value="RMI20929.1"/>
    <property type="molecule type" value="Genomic_DNA"/>
</dbReference>
<dbReference type="InterPro" id="IPR016036">
    <property type="entry name" value="Malonyl_transacylase_ACP-bd"/>
</dbReference>
<sequence length="318" mass="32886">MPLAFVFPGQGSQAVGMGRDLAASFPAAREVFEAVDETLKQNLSRLMFEGPAEELTLTANAQPALMAVSLAVLRVLEQEGGFDLKSRVALVAGHSLGEYSALAAALTFDVPTAARLLRLRGEAMQKAVPAGMGAMAALLGAEMSQAAAICARAAEGPEGQQEIVEAANDNGGGQVVISGHRGAVERAVDLAKAEGIKRAMILPVSAPFHSSLMAPAADAMAEALAAADLRPPVVPLIANVSAAKATDPAEIRELLVRQVTGTVRWRECVGTMLELGVDRFVEIGSGKVLTGLAKRLAPDAQAMSVGSPADIEAFLKSL</sequence>
<dbReference type="InterPro" id="IPR004410">
    <property type="entry name" value="Malonyl_CoA-ACP_transAc_FabD"/>
</dbReference>
<feature type="active site" evidence="7">
    <location>
        <position position="209"/>
    </location>
</feature>
<protein>
    <recommendedName>
        <fullName evidence="2 6">Malonyl CoA-acyl carrier protein transacylase</fullName>
        <ecNumber evidence="1 6">2.3.1.39</ecNumber>
    </recommendedName>
</protein>
<evidence type="ECO:0000256" key="2">
    <source>
        <dbReference type="ARBA" id="ARBA00018953"/>
    </source>
</evidence>
<dbReference type="GO" id="GO:0004314">
    <property type="term" value="F:[acyl-carrier-protein] S-malonyltransferase activity"/>
    <property type="evidence" value="ECO:0007669"/>
    <property type="project" value="UniProtKB-EC"/>
</dbReference>
<dbReference type="PANTHER" id="PTHR42681:SF1">
    <property type="entry name" value="MALONYL-COA-ACYL CARRIER PROTEIN TRANSACYLASE, MITOCHONDRIAL"/>
    <property type="match status" value="1"/>
</dbReference>
<evidence type="ECO:0000256" key="1">
    <source>
        <dbReference type="ARBA" id="ARBA00013258"/>
    </source>
</evidence>
<gene>
    <name evidence="9" type="primary">fabD</name>
    <name evidence="9" type="ORF">D6Z83_05995</name>
    <name evidence="10" type="ORF">EBE87_14050</name>
</gene>
<keyword evidence="3 6" id="KW-0808">Transferase</keyword>
<dbReference type="InterPro" id="IPR001227">
    <property type="entry name" value="Ac_transferase_dom_sf"/>
</dbReference>
<evidence type="ECO:0000256" key="3">
    <source>
        <dbReference type="ARBA" id="ARBA00022679"/>
    </source>
</evidence>
<comment type="catalytic activity">
    <reaction evidence="5 6">
        <text>holo-[ACP] + malonyl-CoA = malonyl-[ACP] + CoA</text>
        <dbReference type="Rhea" id="RHEA:41792"/>
        <dbReference type="Rhea" id="RHEA-COMP:9623"/>
        <dbReference type="Rhea" id="RHEA-COMP:9685"/>
        <dbReference type="ChEBI" id="CHEBI:57287"/>
        <dbReference type="ChEBI" id="CHEBI:57384"/>
        <dbReference type="ChEBI" id="CHEBI:64479"/>
        <dbReference type="ChEBI" id="CHEBI:78449"/>
        <dbReference type="EC" id="2.3.1.39"/>
    </reaction>
</comment>
<dbReference type="Pfam" id="PF00698">
    <property type="entry name" value="Acyl_transf_1"/>
    <property type="match status" value="1"/>
</dbReference>
<dbReference type="FunFam" id="3.30.70.250:FF:000001">
    <property type="entry name" value="Malonyl CoA-acyl carrier protein transacylase"/>
    <property type="match status" value="1"/>
</dbReference>
<dbReference type="PIRSF" id="PIRSF000446">
    <property type="entry name" value="Mct"/>
    <property type="match status" value="1"/>
</dbReference>
<evidence type="ECO:0000256" key="6">
    <source>
        <dbReference type="PIRNR" id="PIRNR000446"/>
    </source>
</evidence>
<dbReference type="FunCoup" id="A0A3A9JJZ4">
    <property type="interactions" value="631"/>
</dbReference>
<dbReference type="SUPFAM" id="SSF52151">
    <property type="entry name" value="FabD/lysophospholipase-like"/>
    <property type="match status" value="1"/>
</dbReference>
<accession>A0A3A9JJZ4</accession>
<evidence type="ECO:0000313" key="12">
    <source>
        <dbReference type="Proteomes" id="UP000278036"/>
    </source>
</evidence>
<dbReference type="RefSeq" id="WP_120637426.1">
    <property type="nucleotide sequence ID" value="NZ_RAQU01000023.1"/>
</dbReference>
<dbReference type="AlphaFoldDB" id="A0A3A9JJZ4"/>
<dbReference type="InterPro" id="IPR014043">
    <property type="entry name" value="Acyl_transferase_dom"/>
</dbReference>
<evidence type="ECO:0000256" key="5">
    <source>
        <dbReference type="ARBA" id="ARBA00048462"/>
    </source>
</evidence>
<keyword evidence="11" id="KW-1185">Reference proteome</keyword>
<evidence type="ECO:0000256" key="7">
    <source>
        <dbReference type="PIRSR" id="PIRSR000446-1"/>
    </source>
</evidence>
<dbReference type="Gene3D" id="3.40.366.10">
    <property type="entry name" value="Malonyl-Coenzyme A Acyl Carrier Protein, domain 2"/>
    <property type="match status" value="1"/>
</dbReference>
<evidence type="ECO:0000313" key="11">
    <source>
        <dbReference type="Proteomes" id="UP000274097"/>
    </source>
</evidence>